<sequence>MCVLKSKSRTGLDNLTIEESMVAEIRLSPPFPKNPKLWLLYFFGRDGRIVRTWYYDSQAKRKKDLDLVLAQCSHLNVA</sequence>
<dbReference type="AlphaFoldDB" id="A0A8J3GAT5"/>
<evidence type="ECO:0000313" key="2">
    <source>
        <dbReference type="Proteomes" id="UP000598271"/>
    </source>
</evidence>
<name>A0A8J3GAT5_9BACT</name>
<reference evidence="1 2" key="1">
    <citation type="journal article" date="2014" name="Int. J. Syst. Evol. Microbiol.">
        <title>Complete genome sequence of Corynebacterium casei LMG S-19264T (=DSM 44701T), isolated from a smear-ripened cheese.</title>
        <authorList>
            <consortium name="US DOE Joint Genome Institute (JGI-PGF)"/>
            <person name="Walter F."/>
            <person name="Albersmeier A."/>
            <person name="Kalinowski J."/>
            <person name="Ruckert C."/>
        </authorList>
    </citation>
    <scope>NUCLEOTIDE SEQUENCE [LARGE SCALE GENOMIC DNA]</scope>
    <source>
        <strain evidence="1 2">KCTC 12866</strain>
    </source>
</reference>
<dbReference type="Proteomes" id="UP000598271">
    <property type="component" value="Unassembled WGS sequence"/>
</dbReference>
<proteinExistence type="predicted"/>
<protein>
    <submittedName>
        <fullName evidence="1">Uncharacterized protein</fullName>
    </submittedName>
</protein>
<gene>
    <name evidence="1" type="ORF">GCM10007390_27610</name>
</gene>
<accession>A0A8J3GAT5</accession>
<organism evidence="1 2">
    <name type="scientific">Persicitalea jodogahamensis</name>
    <dbReference type="NCBI Taxonomy" id="402147"/>
    <lineage>
        <taxon>Bacteria</taxon>
        <taxon>Pseudomonadati</taxon>
        <taxon>Bacteroidota</taxon>
        <taxon>Cytophagia</taxon>
        <taxon>Cytophagales</taxon>
        <taxon>Spirosomataceae</taxon>
        <taxon>Persicitalea</taxon>
    </lineage>
</organism>
<dbReference type="RefSeq" id="WP_189565043.1">
    <property type="nucleotide sequence ID" value="NZ_BMXF01000002.1"/>
</dbReference>
<comment type="caution">
    <text evidence="1">The sequence shown here is derived from an EMBL/GenBank/DDBJ whole genome shotgun (WGS) entry which is preliminary data.</text>
</comment>
<dbReference type="EMBL" id="BMXF01000002">
    <property type="protein sequence ID" value="GHB72055.1"/>
    <property type="molecule type" value="Genomic_DNA"/>
</dbReference>
<keyword evidence="2" id="KW-1185">Reference proteome</keyword>
<evidence type="ECO:0000313" key="1">
    <source>
        <dbReference type="EMBL" id="GHB72055.1"/>
    </source>
</evidence>